<feature type="binding site" evidence="14">
    <location>
        <position position="232"/>
    </location>
    <ligand>
        <name>ATP</name>
        <dbReference type="ChEBI" id="CHEBI:30616"/>
    </ligand>
</feature>
<evidence type="ECO:0000256" key="3">
    <source>
        <dbReference type="ARBA" id="ARBA00012584"/>
    </source>
</evidence>
<evidence type="ECO:0000259" key="15">
    <source>
        <dbReference type="PROSITE" id="PS51163"/>
    </source>
</evidence>
<keyword evidence="5 13" id="KW-0963">Cytoplasm</keyword>
<evidence type="ECO:0000256" key="8">
    <source>
        <dbReference type="ARBA" id="ARBA00022695"/>
    </source>
</evidence>
<dbReference type="InterPro" id="IPR005145">
    <property type="entry name" value="Sua5_C"/>
</dbReference>
<dbReference type="PIRSF" id="PIRSF004930">
    <property type="entry name" value="Tln_factor_SUA5"/>
    <property type="match status" value="1"/>
</dbReference>
<dbReference type="AlphaFoldDB" id="A0A518BF37"/>
<evidence type="ECO:0000313" key="16">
    <source>
        <dbReference type="EMBL" id="QDU65572.1"/>
    </source>
</evidence>
<evidence type="ECO:0000256" key="12">
    <source>
        <dbReference type="ARBA" id="ARBA00048366"/>
    </source>
</evidence>
<dbReference type="GO" id="GO:0003725">
    <property type="term" value="F:double-stranded RNA binding"/>
    <property type="evidence" value="ECO:0007669"/>
    <property type="project" value="UniProtKB-UniRule"/>
</dbReference>
<gene>
    <name evidence="16" type="primary">ywlC</name>
    <name evidence="16" type="ORF">Pla133_06370</name>
</gene>
<feature type="binding site" evidence="14">
    <location>
        <position position="195"/>
    </location>
    <ligand>
        <name>ATP</name>
        <dbReference type="ChEBI" id="CHEBI:30616"/>
    </ligand>
</feature>
<evidence type="ECO:0000256" key="6">
    <source>
        <dbReference type="ARBA" id="ARBA00022679"/>
    </source>
</evidence>
<proteinExistence type="inferred from homology"/>
<dbReference type="Gene3D" id="3.90.870.10">
    <property type="entry name" value="DHBP synthase"/>
    <property type="match status" value="1"/>
</dbReference>
<protein>
    <recommendedName>
        <fullName evidence="4 13">Threonylcarbamoyl-AMP synthase</fullName>
        <shortName evidence="13">TC-AMP synthase</shortName>
        <ecNumber evidence="3 13">2.7.7.87</ecNumber>
    </recommendedName>
    <alternativeName>
        <fullName evidence="11 13">L-threonylcarbamoyladenylate synthase</fullName>
    </alternativeName>
</protein>
<feature type="binding site" evidence="14">
    <location>
        <position position="143"/>
    </location>
    <ligand>
        <name>ATP</name>
        <dbReference type="ChEBI" id="CHEBI:30616"/>
    </ligand>
</feature>
<dbReference type="GO" id="GO:0008033">
    <property type="term" value="P:tRNA processing"/>
    <property type="evidence" value="ECO:0007669"/>
    <property type="project" value="UniProtKB-KW"/>
</dbReference>
<keyword evidence="9 13" id="KW-0547">Nucleotide-binding</keyword>
<dbReference type="SUPFAM" id="SSF55821">
    <property type="entry name" value="YrdC/RibB"/>
    <property type="match status" value="1"/>
</dbReference>
<dbReference type="GO" id="GO:0006450">
    <property type="term" value="P:regulation of translational fidelity"/>
    <property type="evidence" value="ECO:0007669"/>
    <property type="project" value="TreeGrafter"/>
</dbReference>
<name>A0A518BF37_9BACT</name>
<sequence>MAEVIEVGEGNGAEAIARAVEVLAGGGLVALPTETVYGLAACADDERAVARIFAAKGRPSHNPLIVHVPDVGAARAVAGTWPAAADRMARAFWPGPVTLVVPRGASVVAAVAAGGPTVALRAPASAITLAILRRLGRPVAAPSANRSQGVSPTRAEHVVSSLGARVDLVIDAGPCAVGLESAVVDVSREPARLLRPGTVDLEQLRAVLPELVPYDGAGDAQRSSPGQDRRHYAPAARLSLVESVDLADAARRAPGPTGLLLLDARPDLPVAWSQVLGRDPRHYASGLFAALWAADAAGCRSLIVELPPRSPAWSAVLDRLQRAAAPG</sequence>
<dbReference type="GO" id="GO:0005737">
    <property type="term" value="C:cytoplasm"/>
    <property type="evidence" value="ECO:0007669"/>
    <property type="project" value="UniProtKB-SubCell"/>
</dbReference>
<feature type="binding site" evidence="14">
    <location>
        <position position="117"/>
    </location>
    <ligand>
        <name>ATP</name>
        <dbReference type="ChEBI" id="CHEBI:30616"/>
    </ligand>
</feature>
<evidence type="ECO:0000256" key="13">
    <source>
        <dbReference type="PIRNR" id="PIRNR004930"/>
    </source>
</evidence>
<evidence type="ECO:0000256" key="10">
    <source>
        <dbReference type="ARBA" id="ARBA00022840"/>
    </source>
</evidence>
<comment type="similarity">
    <text evidence="2 13">Belongs to the SUA5 family.</text>
</comment>
<dbReference type="Gene3D" id="3.40.50.11030">
    <property type="entry name" value="Threonylcarbamoyl-AMP synthase, C-terminal domain"/>
    <property type="match status" value="1"/>
</dbReference>
<evidence type="ECO:0000256" key="2">
    <source>
        <dbReference type="ARBA" id="ARBA00007663"/>
    </source>
</evidence>
<dbReference type="KEGG" id="pbap:Pla133_06370"/>
<reference evidence="16 17" key="1">
    <citation type="submission" date="2019-02" db="EMBL/GenBank/DDBJ databases">
        <title>Deep-cultivation of Planctomycetes and their phenomic and genomic characterization uncovers novel biology.</title>
        <authorList>
            <person name="Wiegand S."/>
            <person name="Jogler M."/>
            <person name="Boedeker C."/>
            <person name="Pinto D."/>
            <person name="Vollmers J."/>
            <person name="Rivas-Marin E."/>
            <person name="Kohn T."/>
            <person name="Peeters S.H."/>
            <person name="Heuer A."/>
            <person name="Rast P."/>
            <person name="Oberbeckmann S."/>
            <person name="Bunk B."/>
            <person name="Jeske O."/>
            <person name="Meyerdierks A."/>
            <person name="Storesund J.E."/>
            <person name="Kallscheuer N."/>
            <person name="Luecker S."/>
            <person name="Lage O.M."/>
            <person name="Pohl T."/>
            <person name="Merkel B.J."/>
            <person name="Hornburger P."/>
            <person name="Mueller R.-W."/>
            <person name="Bruemmer F."/>
            <person name="Labrenz M."/>
            <person name="Spormann A.M."/>
            <person name="Op den Camp H."/>
            <person name="Overmann J."/>
            <person name="Amann R."/>
            <person name="Jetten M.S.M."/>
            <person name="Mascher T."/>
            <person name="Medema M.H."/>
            <person name="Devos D.P."/>
            <person name="Kaster A.-K."/>
            <person name="Ovreas L."/>
            <person name="Rohde M."/>
            <person name="Galperin M.Y."/>
            <person name="Jogler C."/>
        </authorList>
    </citation>
    <scope>NUCLEOTIDE SEQUENCE [LARGE SCALE GENOMIC DNA]</scope>
    <source>
        <strain evidence="16 17">Pla133</strain>
    </source>
</reference>
<feature type="binding site" evidence="14">
    <location>
        <position position="35"/>
    </location>
    <ligand>
        <name>L-threonine</name>
        <dbReference type="ChEBI" id="CHEBI:57926"/>
    </ligand>
</feature>
<keyword evidence="6 13" id="KW-0808">Transferase</keyword>
<dbReference type="PANTHER" id="PTHR17490:SF16">
    <property type="entry name" value="THREONYLCARBAMOYL-AMP SYNTHASE"/>
    <property type="match status" value="1"/>
</dbReference>
<evidence type="ECO:0000256" key="9">
    <source>
        <dbReference type="ARBA" id="ARBA00022741"/>
    </source>
</evidence>
<keyword evidence="17" id="KW-1185">Reference proteome</keyword>
<dbReference type="InterPro" id="IPR006070">
    <property type="entry name" value="Sua5-like_dom"/>
</dbReference>
<evidence type="ECO:0000256" key="14">
    <source>
        <dbReference type="PIRSR" id="PIRSR004930-1"/>
    </source>
</evidence>
<dbReference type="EMBL" id="CP036287">
    <property type="protein sequence ID" value="QDU65572.1"/>
    <property type="molecule type" value="Genomic_DNA"/>
</dbReference>
<comment type="subcellular location">
    <subcellularLocation>
        <location evidence="1 13">Cytoplasm</location>
    </subcellularLocation>
</comment>
<feature type="binding site" evidence="14">
    <location>
        <position position="141"/>
    </location>
    <ligand>
        <name>L-threonine</name>
        <dbReference type="ChEBI" id="CHEBI:57926"/>
    </ligand>
</feature>
<dbReference type="GO" id="GO:0000049">
    <property type="term" value="F:tRNA binding"/>
    <property type="evidence" value="ECO:0007669"/>
    <property type="project" value="TreeGrafter"/>
</dbReference>
<dbReference type="Pfam" id="PF03481">
    <property type="entry name" value="Sua5_C"/>
    <property type="match status" value="1"/>
</dbReference>
<feature type="binding site" evidence="14">
    <location>
        <position position="121"/>
    </location>
    <ligand>
        <name>L-threonine</name>
        <dbReference type="ChEBI" id="CHEBI:57926"/>
    </ligand>
</feature>
<feature type="binding site" evidence="14">
    <location>
        <position position="62"/>
    </location>
    <ligand>
        <name>ATP</name>
        <dbReference type="ChEBI" id="CHEBI:30616"/>
    </ligand>
</feature>
<dbReference type="Proteomes" id="UP000316921">
    <property type="component" value="Chromosome"/>
</dbReference>
<evidence type="ECO:0000256" key="1">
    <source>
        <dbReference type="ARBA" id="ARBA00004496"/>
    </source>
</evidence>
<dbReference type="InterPro" id="IPR017945">
    <property type="entry name" value="DHBP_synth_RibB-like_a/b_dom"/>
</dbReference>
<accession>A0A518BF37</accession>
<dbReference type="RefSeq" id="WP_145062323.1">
    <property type="nucleotide sequence ID" value="NZ_CP036287.1"/>
</dbReference>
<dbReference type="PANTHER" id="PTHR17490">
    <property type="entry name" value="SUA5"/>
    <property type="match status" value="1"/>
</dbReference>
<dbReference type="InterPro" id="IPR010923">
    <property type="entry name" value="T(6)A37_SUA5"/>
</dbReference>
<feature type="domain" description="YrdC-like" evidence="15">
    <location>
        <begin position="13"/>
        <end position="199"/>
    </location>
</feature>
<feature type="binding site" evidence="14">
    <location>
        <position position="67"/>
    </location>
    <ligand>
        <name>L-threonine</name>
        <dbReference type="ChEBI" id="CHEBI:57926"/>
    </ligand>
</feature>
<feature type="binding site" evidence="14">
    <location>
        <position position="58"/>
    </location>
    <ligand>
        <name>ATP</name>
        <dbReference type="ChEBI" id="CHEBI:30616"/>
    </ligand>
</feature>
<dbReference type="PROSITE" id="PS51163">
    <property type="entry name" value="YRDC"/>
    <property type="match status" value="1"/>
</dbReference>
<dbReference type="Pfam" id="PF01300">
    <property type="entry name" value="Sua5_yciO_yrdC"/>
    <property type="match status" value="1"/>
</dbReference>
<evidence type="ECO:0000256" key="7">
    <source>
        <dbReference type="ARBA" id="ARBA00022694"/>
    </source>
</evidence>
<evidence type="ECO:0000256" key="5">
    <source>
        <dbReference type="ARBA" id="ARBA00022490"/>
    </source>
</evidence>
<evidence type="ECO:0000256" key="11">
    <source>
        <dbReference type="ARBA" id="ARBA00029774"/>
    </source>
</evidence>
<keyword evidence="7 13" id="KW-0819">tRNA processing</keyword>
<dbReference type="GO" id="GO:0061710">
    <property type="term" value="F:L-threonylcarbamoyladenylate synthase"/>
    <property type="evidence" value="ECO:0007669"/>
    <property type="project" value="UniProtKB-EC"/>
</dbReference>
<dbReference type="GO" id="GO:0005524">
    <property type="term" value="F:ATP binding"/>
    <property type="evidence" value="ECO:0007669"/>
    <property type="project" value="UniProtKB-UniRule"/>
</dbReference>
<comment type="function">
    <text evidence="13">Required for the formation of a threonylcarbamoyl group on adenosine at position 37 (t(6)A37) in tRNAs that read codons beginning with adenine.</text>
</comment>
<organism evidence="16 17">
    <name type="scientific">Engelhardtia mirabilis</name>
    <dbReference type="NCBI Taxonomy" id="2528011"/>
    <lineage>
        <taxon>Bacteria</taxon>
        <taxon>Pseudomonadati</taxon>
        <taxon>Planctomycetota</taxon>
        <taxon>Planctomycetia</taxon>
        <taxon>Planctomycetia incertae sedis</taxon>
        <taxon>Engelhardtia</taxon>
    </lineage>
</organism>
<feature type="binding site" evidence="14">
    <location>
        <position position="151"/>
    </location>
    <ligand>
        <name>ATP</name>
        <dbReference type="ChEBI" id="CHEBI:30616"/>
    </ligand>
</feature>
<feature type="binding site" evidence="14">
    <location>
        <position position="181"/>
    </location>
    <ligand>
        <name>L-threonine</name>
        <dbReference type="ChEBI" id="CHEBI:57926"/>
    </ligand>
</feature>
<evidence type="ECO:0000256" key="4">
    <source>
        <dbReference type="ARBA" id="ARBA00015492"/>
    </source>
</evidence>
<keyword evidence="8 13" id="KW-0548">Nucleotidyltransferase</keyword>
<dbReference type="NCBIfam" id="TIGR00057">
    <property type="entry name" value="L-threonylcarbamoyladenylate synthase"/>
    <property type="match status" value="1"/>
</dbReference>
<dbReference type="EC" id="2.7.7.87" evidence="3 13"/>
<evidence type="ECO:0000313" key="17">
    <source>
        <dbReference type="Proteomes" id="UP000316921"/>
    </source>
</evidence>
<comment type="catalytic activity">
    <reaction evidence="12 13">
        <text>L-threonine + hydrogencarbonate + ATP = L-threonylcarbamoyladenylate + diphosphate + H2O</text>
        <dbReference type="Rhea" id="RHEA:36407"/>
        <dbReference type="ChEBI" id="CHEBI:15377"/>
        <dbReference type="ChEBI" id="CHEBI:17544"/>
        <dbReference type="ChEBI" id="CHEBI:30616"/>
        <dbReference type="ChEBI" id="CHEBI:33019"/>
        <dbReference type="ChEBI" id="CHEBI:57926"/>
        <dbReference type="ChEBI" id="CHEBI:73682"/>
        <dbReference type="EC" id="2.7.7.87"/>
    </reaction>
</comment>
<keyword evidence="10 13" id="KW-0067">ATP-binding</keyword>
<dbReference type="InterPro" id="IPR038385">
    <property type="entry name" value="Sua5/YwlC_C"/>
</dbReference>
<dbReference type="InterPro" id="IPR050156">
    <property type="entry name" value="TC-AMP_synthase_SUA5"/>
</dbReference>